<evidence type="ECO:0000313" key="2">
    <source>
        <dbReference type="Proteomes" id="UP000010146"/>
    </source>
</evidence>
<evidence type="ECO:0000313" key="1">
    <source>
        <dbReference type="EMBL" id="KKC29135.1"/>
    </source>
</evidence>
<organism evidence="1 2">
    <name type="scientific">Caldanaerobacter subterraneus subsp. pacificus DSM 12653</name>
    <dbReference type="NCBI Taxonomy" id="391606"/>
    <lineage>
        <taxon>Bacteria</taxon>
        <taxon>Bacillati</taxon>
        <taxon>Bacillota</taxon>
        <taxon>Clostridia</taxon>
        <taxon>Thermoanaerobacterales</taxon>
        <taxon>Thermoanaerobacteraceae</taxon>
        <taxon>Caldanaerobacter</taxon>
    </lineage>
</organism>
<accession>A0A0F5PKL6</accession>
<sequence length="34" mass="4149">MDKQSSEHRFKRKISMTSKVGIIVGIKRRWNKFR</sequence>
<dbReference type="AlphaFoldDB" id="A0A0F5PKL6"/>
<dbReference type="Proteomes" id="UP000010146">
    <property type="component" value="Unassembled WGS sequence"/>
</dbReference>
<comment type="caution">
    <text evidence="1">The sequence shown here is derived from an EMBL/GenBank/DDBJ whole genome shotgun (WGS) entry which is preliminary data.</text>
</comment>
<reference evidence="1 2" key="1">
    <citation type="submission" date="2008-07" db="EMBL/GenBank/DDBJ databases">
        <authorList>
            <person name="Gonzalez J."/>
            <person name="Sokolova T."/>
            <person name="Ferriera S."/>
            <person name="Johnson J."/>
            <person name="Kravitz S."/>
            <person name="Beeson K."/>
            <person name="Sutton G."/>
            <person name="Rogers Y.-H."/>
            <person name="Friedman R."/>
            <person name="Frazier M."/>
            <person name="Venter J.C."/>
        </authorList>
    </citation>
    <scope>NUCLEOTIDE SEQUENCE [LARGE SCALE GENOMIC DNA]</scope>
    <source>
        <strain evidence="1 2">DSM 12653</strain>
    </source>
</reference>
<gene>
    <name evidence="1" type="ORF">CDSM653_01989</name>
</gene>
<reference evidence="2" key="3">
    <citation type="submission" date="2015-02" db="EMBL/GenBank/DDBJ databases">
        <title>Genome analysis of three genomes within the thermophilic hydrogenogenic bacterial species Caldanaerobacter subterraneus.</title>
        <authorList>
            <person name="Sant'Anna F.H."/>
            <person name="Lebedinsky A."/>
            <person name="Sokolova T."/>
            <person name="Robb F.T."/>
            <person name="Gonzalez J.M."/>
        </authorList>
    </citation>
    <scope>NUCLEOTIDE SEQUENCE [LARGE SCALE GENOMIC DNA]</scope>
    <source>
        <strain evidence="2">DSM 12653</strain>
    </source>
</reference>
<proteinExistence type="predicted"/>
<dbReference type="EMBL" id="ABXP02000106">
    <property type="protein sequence ID" value="KKC29135.1"/>
    <property type="molecule type" value="Genomic_DNA"/>
</dbReference>
<reference evidence="1 2" key="2">
    <citation type="journal article" date="2015" name="BMC Genomics">
        <title>Analysis of three genomes within the thermophilic bacterial species Caldanaerobacter subterraneus with a focus on carbon monoxide dehydrogenase evolution and hydrolase diversity.</title>
        <authorList>
            <person name="Sant'Anna F.H."/>
            <person name="Lebedinsky A.V."/>
            <person name="Sokolova T.G."/>
            <person name="Robb F.T."/>
            <person name="Gonzalez J.M."/>
        </authorList>
    </citation>
    <scope>NUCLEOTIDE SEQUENCE [LARGE SCALE GENOMIC DNA]</scope>
    <source>
        <strain evidence="1 2">DSM 12653</strain>
    </source>
</reference>
<protein>
    <submittedName>
        <fullName evidence="1">Uncharacterized protein</fullName>
    </submittedName>
</protein>
<name>A0A0F5PKL6_9THEO</name>